<dbReference type="InterPro" id="IPR043129">
    <property type="entry name" value="ATPase_NBD"/>
</dbReference>
<dbReference type="PANTHER" id="PTHR27000:SF756">
    <property type="entry name" value="OS02G0154975 PROTEIN"/>
    <property type="match status" value="1"/>
</dbReference>
<evidence type="ECO:0000256" key="9">
    <source>
        <dbReference type="ARBA" id="ARBA00023136"/>
    </source>
</evidence>
<dbReference type="GO" id="GO:0016020">
    <property type="term" value="C:membrane"/>
    <property type="evidence" value="ECO:0007669"/>
    <property type="project" value="UniProtKB-SubCell"/>
</dbReference>
<evidence type="ECO:0000256" key="3">
    <source>
        <dbReference type="ARBA" id="ARBA00006752"/>
    </source>
</evidence>
<reference evidence="12 13" key="1">
    <citation type="submission" date="2020-10" db="EMBL/GenBank/DDBJ databases">
        <title>The Coptis chinensis genome and diversification of protoberbering-type alkaloids.</title>
        <authorList>
            <person name="Wang B."/>
            <person name="Shu S."/>
            <person name="Song C."/>
            <person name="Liu Y."/>
        </authorList>
    </citation>
    <scope>NUCLEOTIDE SEQUENCE [LARGE SCALE GENOMIC DNA]</scope>
    <source>
        <strain evidence="12">HL-2020</strain>
        <tissue evidence="12">Leaf</tissue>
    </source>
</reference>
<organism evidence="12 13">
    <name type="scientific">Coptis chinensis</name>
    <dbReference type="NCBI Taxonomy" id="261450"/>
    <lineage>
        <taxon>Eukaryota</taxon>
        <taxon>Viridiplantae</taxon>
        <taxon>Streptophyta</taxon>
        <taxon>Embryophyta</taxon>
        <taxon>Tracheophyta</taxon>
        <taxon>Spermatophyta</taxon>
        <taxon>Magnoliopsida</taxon>
        <taxon>Ranunculales</taxon>
        <taxon>Ranunculaceae</taxon>
        <taxon>Coptidoideae</taxon>
        <taxon>Coptis</taxon>
    </lineage>
</organism>
<evidence type="ECO:0000256" key="11">
    <source>
        <dbReference type="ARBA" id="ARBA00023180"/>
    </source>
</evidence>
<gene>
    <name evidence="12" type="ORF">IFM89_019118</name>
</gene>
<evidence type="ECO:0000256" key="7">
    <source>
        <dbReference type="ARBA" id="ARBA00022737"/>
    </source>
</evidence>
<dbReference type="Proteomes" id="UP000631114">
    <property type="component" value="Unassembled WGS sequence"/>
</dbReference>
<dbReference type="OrthoDB" id="676979at2759"/>
<dbReference type="Gene3D" id="3.30.420.40">
    <property type="match status" value="1"/>
</dbReference>
<keyword evidence="9" id="KW-0472">Membrane</keyword>
<dbReference type="PANTHER" id="PTHR27000">
    <property type="entry name" value="LEUCINE-RICH REPEAT RECEPTOR-LIKE PROTEIN KINASE FAMILY PROTEIN-RELATED"/>
    <property type="match status" value="1"/>
</dbReference>
<evidence type="ECO:0000256" key="8">
    <source>
        <dbReference type="ARBA" id="ARBA00022989"/>
    </source>
</evidence>
<evidence type="ECO:0000256" key="6">
    <source>
        <dbReference type="ARBA" id="ARBA00022729"/>
    </source>
</evidence>
<dbReference type="SUPFAM" id="SSF53067">
    <property type="entry name" value="Actin-like ATPase domain"/>
    <property type="match status" value="1"/>
</dbReference>
<evidence type="ECO:0000256" key="4">
    <source>
        <dbReference type="ARBA" id="ARBA00022614"/>
    </source>
</evidence>
<keyword evidence="6" id="KW-0732">Signal</keyword>
<dbReference type="GO" id="GO:0005856">
    <property type="term" value="C:cytoskeleton"/>
    <property type="evidence" value="ECO:0007669"/>
    <property type="project" value="UniProtKB-SubCell"/>
</dbReference>
<comment type="caution">
    <text evidence="12">The sequence shown here is derived from an EMBL/GenBank/DDBJ whole genome shotgun (WGS) entry which is preliminary data.</text>
</comment>
<keyword evidence="8" id="KW-1133">Transmembrane helix</keyword>
<evidence type="ECO:0000256" key="10">
    <source>
        <dbReference type="ARBA" id="ARBA00023170"/>
    </source>
</evidence>
<proteinExistence type="inferred from homology"/>
<keyword evidence="4" id="KW-0433">Leucine-rich repeat</keyword>
<evidence type="ECO:0000256" key="1">
    <source>
        <dbReference type="ARBA" id="ARBA00004167"/>
    </source>
</evidence>
<comment type="similarity">
    <text evidence="3">Belongs to the actin family.</text>
</comment>
<dbReference type="InterPro" id="IPR004000">
    <property type="entry name" value="Actin"/>
</dbReference>
<evidence type="ECO:0000313" key="12">
    <source>
        <dbReference type="EMBL" id="KAF9605859.1"/>
    </source>
</evidence>
<dbReference type="InterPro" id="IPR032675">
    <property type="entry name" value="LRR_dom_sf"/>
</dbReference>
<comment type="subcellular location">
    <subcellularLocation>
        <location evidence="2">Cytoplasm</location>
        <location evidence="2">Cytoskeleton</location>
    </subcellularLocation>
    <subcellularLocation>
        <location evidence="1">Membrane</location>
        <topology evidence="1">Single-pass membrane protein</topology>
    </subcellularLocation>
</comment>
<protein>
    <submittedName>
        <fullName evidence="12">Uncharacterized protein</fullName>
    </submittedName>
</protein>
<dbReference type="Gene3D" id="3.80.10.10">
    <property type="entry name" value="Ribonuclease Inhibitor"/>
    <property type="match status" value="1"/>
</dbReference>
<evidence type="ECO:0000256" key="2">
    <source>
        <dbReference type="ARBA" id="ARBA00004245"/>
    </source>
</evidence>
<dbReference type="InterPro" id="IPR001611">
    <property type="entry name" value="Leu-rich_rpt"/>
</dbReference>
<evidence type="ECO:0000256" key="5">
    <source>
        <dbReference type="ARBA" id="ARBA00022692"/>
    </source>
</evidence>
<keyword evidence="10" id="KW-0675">Receptor</keyword>
<dbReference type="PROSITE" id="PS00406">
    <property type="entry name" value="ACTINS_1"/>
    <property type="match status" value="1"/>
</dbReference>
<keyword evidence="5" id="KW-0812">Transmembrane</keyword>
<dbReference type="EMBL" id="JADFTS010000005">
    <property type="protein sequence ID" value="KAF9605859.1"/>
    <property type="molecule type" value="Genomic_DNA"/>
</dbReference>
<dbReference type="InterPro" id="IPR004001">
    <property type="entry name" value="Actin_CS"/>
</dbReference>
<keyword evidence="13" id="KW-1185">Reference proteome</keyword>
<dbReference type="PRINTS" id="PR00190">
    <property type="entry name" value="ACTIN"/>
</dbReference>
<accession>A0A835LWJ6</accession>
<sequence>MDEAILFHKQKLEVLDISYNLLSGSVSQVLGGLTSILSLNISNNFFTGGLLEIYAYPNPNLDVLNISDASNALQILDLSMNHFSGGLIVEDLTNCSTSLRQLHVDSNLLFSHLPNALYLMSSLEQLSISFNNFSGQLSKRLRALGVLQQCHSLTTLILTRNFHREEIPQNITGFKNLMILAVGNCALRGQIPMWLMNTTRTFPFNSVILKPCTQVSHIATGRLTICETSSLRCLDVLMREILVDLMKDAYVGDEAQSKRGILMLKYLIEHGIVTNWADMEKILH</sequence>
<name>A0A835LWJ6_9MAGN</name>
<dbReference type="SUPFAM" id="SSF52058">
    <property type="entry name" value="L domain-like"/>
    <property type="match status" value="1"/>
</dbReference>
<keyword evidence="11" id="KW-0325">Glycoprotein</keyword>
<dbReference type="Pfam" id="PF00560">
    <property type="entry name" value="LRR_1"/>
    <property type="match status" value="3"/>
</dbReference>
<evidence type="ECO:0000313" key="13">
    <source>
        <dbReference type="Proteomes" id="UP000631114"/>
    </source>
</evidence>
<dbReference type="AlphaFoldDB" id="A0A835LWJ6"/>
<keyword evidence="7" id="KW-0677">Repeat</keyword>